<feature type="chain" id="PRO_5042089728" evidence="1">
    <location>
        <begin position="33"/>
        <end position="89"/>
    </location>
</feature>
<keyword evidence="3" id="KW-1185">Reference proteome</keyword>
<dbReference type="AlphaFoldDB" id="A0AAD9UE72"/>
<gene>
    <name evidence="2" type="ORF">NP493_204g04008</name>
</gene>
<accession>A0AAD9UE72</accession>
<sequence>MRIFRSKSSVATLELLVVSASLAAILTPPCSAGVYQTCLDACSVIFSNCLKRECPGRRWPLPVTQKCIEVRLICIHDCEAFKIMDLKRK</sequence>
<reference evidence="2" key="1">
    <citation type="journal article" date="2023" name="Mol. Biol. Evol.">
        <title>Third-Generation Sequencing Reveals the Adaptive Role of the Epigenome in Three Deep-Sea Polychaetes.</title>
        <authorList>
            <person name="Perez M."/>
            <person name="Aroh O."/>
            <person name="Sun Y."/>
            <person name="Lan Y."/>
            <person name="Juniper S.K."/>
            <person name="Young C.R."/>
            <person name="Angers B."/>
            <person name="Qian P.Y."/>
        </authorList>
    </citation>
    <scope>NUCLEOTIDE SEQUENCE</scope>
    <source>
        <strain evidence="2">R07B-5</strain>
    </source>
</reference>
<keyword evidence="1" id="KW-0732">Signal</keyword>
<proteinExistence type="predicted"/>
<evidence type="ECO:0000313" key="3">
    <source>
        <dbReference type="Proteomes" id="UP001209878"/>
    </source>
</evidence>
<evidence type="ECO:0000313" key="2">
    <source>
        <dbReference type="EMBL" id="KAK2186051.1"/>
    </source>
</evidence>
<comment type="caution">
    <text evidence="2">The sequence shown here is derived from an EMBL/GenBank/DDBJ whole genome shotgun (WGS) entry which is preliminary data.</text>
</comment>
<evidence type="ECO:0000256" key="1">
    <source>
        <dbReference type="SAM" id="SignalP"/>
    </source>
</evidence>
<dbReference type="EMBL" id="JAODUO010000214">
    <property type="protein sequence ID" value="KAK2186051.1"/>
    <property type="molecule type" value="Genomic_DNA"/>
</dbReference>
<name>A0AAD9UE72_RIDPI</name>
<feature type="signal peptide" evidence="1">
    <location>
        <begin position="1"/>
        <end position="32"/>
    </location>
</feature>
<dbReference type="Proteomes" id="UP001209878">
    <property type="component" value="Unassembled WGS sequence"/>
</dbReference>
<organism evidence="2 3">
    <name type="scientific">Ridgeia piscesae</name>
    <name type="common">Tubeworm</name>
    <dbReference type="NCBI Taxonomy" id="27915"/>
    <lineage>
        <taxon>Eukaryota</taxon>
        <taxon>Metazoa</taxon>
        <taxon>Spiralia</taxon>
        <taxon>Lophotrochozoa</taxon>
        <taxon>Annelida</taxon>
        <taxon>Polychaeta</taxon>
        <taxon>Sedentaria</taxon>
        <taxon>Canalipalpata</taxon>
        <taxon>Sabellida</taxon>
        <taxon>Siboglinidae</taxon>
        <taxon>Ridgeia</taxon>
    </lineage>
</organism>
<protein>
    <submittedName>
        <fullName evidence="2">Uncharacterized protein</fullName>
    </submittedName>
</protein>